<evidence type="ECO:0000256" key="1">
    <source>
        <dbReference type="ARBA" id="ARBA00004123"/>
    </source>
</evidence>
<evidence type="ECO:0000256" key="4">
    <source>
        <dbReference type="ARBA" id="ARBA00023242"/>
    </source>
</evidence>
<dbReference type="InParanoid" id="A0A1Q3BGM0"/>
<evidence type="ECO:0000313" key="8">
    <source>
        <dbReference type="EMBL" id="GAV67150.1"/>
    </source>
</evidence>
<accession>A0A1Q3BGM0</accession>
<keyword evidence="9" id="KW-1185">Reference proteome</keyword>
<dbReference type="EMBL" id="BDDD01000524">
    <property type="protein sequence ID" value="GAV67150.1"/>
    <property type="molecule type" value="Genomic_DNA"/>
</dbReference>
<sequence>MGIIEDGKIKGTIPSSESFAVHYPGYPSSLSRAVQTLGGIDVILKAHSSQSNKLELRFRPEDPYSHPAFGELRHCNNLLLKISKKKSFDGQKEEVCKRVLECSMLSATDLRNEQQLSENETELVGGAPKEVEVQKPEDQISLSADIVARVSESYHFDGMADYQHVVAVHADVARRKKRNWAEVEEPQFEKCGLLDVDQEDVMLILPPLFSLKDVPETVVLRPSATLSSKKKQEGVLQNHSEIDVSGLAIDFSIKEIPKKINWEEYTVPHSELWKGQMAVSKLFDERPIWHKESLIERLLDNDLKFSHQVLKRFLLGVAYYFSNGPFLRFWIKKGYDPRTDPESRIYQRTDFRLHPRLQSYRDANLTSDLKNRWEDLCAFRVFPLKFHTSLQLFELEDDYIQQEIRKPTKKKTCDCKSGWFSVCVLDSIRHRVTMRFLSVYPGPGAEKYLKTASDDFEKSKRMCIKDALKIDDEEHQQGNRENIGNVDKDKLENVDDDEEDEIAVNDGEDESDVYEALDLDEEEDEISLQSESYLDLETNSRTYLQEIFGAFPSNEAGGAQTRDVVDTSDEEYQIYERDSDENYSDDDD</sequence>
<dbReference type="Proteomes" id="UP000187406">
    <property type="component" value="Unassembled WGS sequence"/>
</dbReference>
<dbReference type="AlphaFoldDB" id="A0A1Q3BGM0"/>
<evidence type="ECO:0000313" key="9">
    <source>
        <dbReference type="Proteomes" id="UP000187406"/>
    </source>
</evidence>
<feature type="domain" description="Transcription factor IIIC subunit 5 HTH" evidence="6">
    <location>
        <begin position="203"/>
        <end position="352"/>
    </location>
</feature>
<dbReference type="GO" id="GO:0001002">
    <property type="term" value="F:RNA polymerase III type 1 promoter sequence-specific DNA binding"/>
    <property type="evidence" value="ECO:0007669"/>
    <property type="project" value="TreeGrafter"/>
</dbReference>
<dbReference type="InterPro" id="IPR040454">
    <property type="entry name" value="TF_IIIC_Tfc1/Sfc1"/>
</dbReference>
<evidence type="ECO:0000256" key="2">
    <source>
        <dbReference type="ARBA" id="ARBA00023125"/>
    </source>
</evidence>
<dbReference type="PANTHER" id="PTHR13230:SF5">
    <property type="entry name" value="GENERAL TRANSCRIPTION FACTOR 3C POLYPEPTIDE 5"/>
    <property type="match status" value="1"/>
</dbReference>
<feature type="region of interest" description="Disordered" evidence="5">
    <location>
        <begin position="553"/>
        <end position="588"/>
    </location>
</feature>
<dbReference type="GO" id="GO:0001003">
    <property type="term" value="F:RNA polymerase III type 2 promoter sequence-specific DNA binding"/>
    <property type="evidence" value="ECO:0007669"/>
    <property type="project" value="TreeGrafter"/>
</dbReference>
<comment type="subcellular location">
    <subcellularLocation>
        <location evidence="1">Nucleus</location>
    </subcellularLocation>
</comment>
<dbReference type="InterPro" id="IPR019136">
    <property type="entry name" value="TF_IIIC_su-5_HTH"/>
</dbReference>
<dbReference type="Pfam" id="PF09734">
    <property type="entry name" value="Tau95"/>
    <property type="match status" value="1"/>
</dbReference>
<keyword evidence="4" id="KW-0539">Nucleus</keyword>
<dbReference type="OrthoDB" id="5598268at2759"/>
<dbReference type="Pfam" id="PF17682">
    <property type="entry name" value="Tau95_N"/>
    <property type="match status" value="1"/>
</dbReference>
<dbReference type="STRING" id="3775.A0A1Q3BGM0"/>
<feature type="domain" description="Transcription factor IIIC subunit Tfc1/Sfc1 triple barrel" evidence="7">
    <location>
        <begin position="20"/>
        <end position="164"/>
    </location>
</feature>
<evidence type="ECO:0000256" key="3">
    <source>
        <dbReference type="ARBA" id="ARBA00023163"/>
    </source>
</evidence>
<name>A0A1Q3BGM0_CEPFO</name>
<gene>
    <name evidence="8" type="ORF">CFOL_v3_10659</name>
</gene>
<dbReference type="InterPro" id="IPR041499">
    <property type="entry name" value="Tfc1/Sfc1_N"/>
</dbReference>
<protein>
    <submittedName>
        <fullName evidence="8">Tau95 domain-containing protein</fullName>
    </submittedName>
</protein>
<dbReference type="PANTHER" id="PTHR13230">
    <property type="entry name" value="GENERAL TRANSCRIPTION FACTOR IIIC, POLYPEPTIDE 5"/>
    <property type="match status" value="1"/>
</dbReference>
<dbReference type="GO" id="GO:0005634">
    <property type="term" value="C:nucleus"/>
    <property type="evidence" value="ECO:0007669"/>
    <property type="project" value="UniProtKB-SubCell"/>
</dbReference>
<keyword evidence="2" id="KW-0238">DNA-binding</keyword>
<organism evidence="8 9">
    <name type="scientific">Cephalotus follicularis</name>
    <name type="common">Albany pitcher plant</name>
    <dbReference type="NCBI Taxonomy" id="3775"/>
    <lineage>
        <taxon>Eukaryota</taxon>
        <taxon>Viridiplantae</taxon>
        <taxon>Streptophyta</taxon>
        <taxon>Embryophyta</taxon>
        <taxon>Tracheophyta</taxon>
        <taxon>Spermatophyta</taxon>
        <taxon>Magnoliopsida</taxon>
        <taxon>eudicotyledons</taxon>
        <taxon>Gunneridae</taxon>
        <taxon>Pentapetalae</taxon>
        <taxon>rosids</taxon>
        <taxon>fabids</taxon>
        <taxon>Oxalidales</taxon>
        <taxon>Cephalotaceae</taxon>
        <taxon>Cephalotus</taxon>
    </lineage>
</organism>
<keyword evidence="3" id="KW-0804">Transcription</keyword>
<feature type="compositionally biased region" description="Acidic residues" evidence="5">
    <location>
        <begin position="566"/>
        <end position="588"/>
    </location>
</feature>
<dbReference type="InterPro" id="IPR042536">
    <property type="entry name" value="TFIIIC_tauA_Sfc1"/>
</dbReference>
<dbReference type="GO" id="GO:0000127">
    <property type="term" value="C:transcription factor TFIIIC complex"/>
    <property type="evidence" value="ECO:0007669"/>
    <property type="project" value="InterPro"/>
</dbReference>
<proteinExistence type="predicted"/>
<evidence type="ECO:0000259" key="6">
    <source>
        <dbReference type="Pfam" id="PF09734"/>
    </source>
</evidence>
<dbReference type="GO" id="GO:0006384">
    <property type="term" value="P:transcription initiation at RNA polymerase III promoter"/>
    <property type="evidence" value="ECO:0007669"/>
    <property type="project" value="InterPro"/>
</dbReference>
<dbReference type="FunCoup" id="A0A1Q3BGM0">
    <property type="interactions" value="2778"/>
</dbReference>
<evidence type="ECO:0000256" key="5">
    <source>
        <dbReference type="SAM" id="MobiDB-lite"/>
    </source>
</evidence>
<reference evidence="9" key="1">
    <citation type="submission" date="2016-04" db="EMBL/GenBank/DDBJ databases">
        <title>Cephalotus genome sequencing.</title>
        <authorList>
            <person name="Fukushima K."/>
            <person name="Hasebe M."/>
            <person name="Fang X."/>
        </authorList>
    </citation>
    <scope>NUCLEOTIDE SEQUENCE [LARGE SCALE GENOMIC DNA]</scope>
    <source>
        <strain evidence="9">cv. St1</strain>
    </source>
</reference>
<evidence type="ECO:0000259" key="7">
    <source>
        <dbReference type="Pfam" id="PF17682"/>
    </source>
</evidence>
<comment type="caution">
    <text evidence="8">The sequence shown here is derived from an EMBL/GenBank/DDBJ whole genome shotgun (WGS) entry which is preliminary data.</text>
</comment>
<dbReference type="Gene3D" id="3.30.200.160">
    <property type="entry name" value="TFIIIC, subcomplex tauA, subunit Sfc1, barrel domain"/>
    <property type="match status" value="1"/>
</dbReference>